<organism evidence="26 27">
    <name type="scientific">Falco tinnunculus</name>
    <name type="common">Common kestrel</name>
    <dbReference type="NCBI Taxonomy" id="100819"/>
    <lineage>
        <taxon>Eukaryota</taxon>
        <taxon>Metazoa</taxon>
        <taxon>Chordata</taxon>
        <taxon>Craniata</taxon>
        <taxon>Vertebrata</taxon>
        <taxon>Euteleostomi</taxon>
        <taxon>Archelosauria</taxon>
        <taxon>Archosauria</taxon>
        <taxon>Dinosauria</taxon>
        <taxon>Saurischia</taxon>
        <taxon>Theropoda</taxon>
        <taxon>Coelurosauria</taxon>
        <taxon>Aves</taxon>
        <taxon>Neognathae</taxon>
        <taxon>Neoaves</taxon>
        <taxon>Telluraves</taxon>
        <taxon>Australaves</taxon>
        <taxon>Falconiformes</taxon>
        <taxon>Falconidae</taxon>
        <taxon>Falco</taxon>
    </lineage>
</organism>
<evidence type="ECO:0000256" key="11">
    <source>
        <dbReference type="ARBA" id="ARBA00022701"/>
    </source>
</evidence>
<keyword evidence="10" id="KW-0597">Phosphoprotein</keyword>
<dbReference type="GO" id="GO:0006974">
    <property type="term" value="P:DNA damage response"/>
    <property type="evidence" value="ECO:0007669"/>
    <property type="project" value="UniProtKB-KW"/>
</dbReference>
<evidence type="ECO:0000256" key="20">
    <source>
        <dbReference type="ARBA" id="ARBA00023163"/>
    </source>
</evidence>
<evidence type="ECO:0000256" key="15">
    <source>
        <dbReference type="ARBA" id="ARBA00022990"/>
    </source>
</evidence>
<dbReference type="GO" id="GO:0006915">
    <property type="term" value="P:apoptotic process"/>
    <property type="evidence" value="ECO:0007669"/>
    <property type="project" value="UniProtKB-KW"/>
</dbReference>
<dbReference type="SUPFAM" id="SSF54648">
    <property type="entry name" value="DLC"/>
    <property type="match status" value="1"/>
</dbReference>
<evidence type="ECO:0000256" key="22">
    <source>
        <dbReference type="ARBA" id="ARBA00023212"/>
    </source>
</evidence>
<evidence type="ECO:0000313" key="26">
    <source>
        <dbReference type="Ensembl" id="ENSFTIP00000005103.1"/>
    </source>
</evidence>
<keyword evidence="20" id="KW-0804">Transcription</keyword>
<evidence type="ECO:0000256" key="23">
    <source>
        <dbReference type="ARBA" id="ARBA00023242"/>
    </source>
</evidence>
<keyword evidence="21 24" id="KW-0505">Motor protein</keyword>
<evidence type="ECO:0000256" key="21">
    <source>
        <dbReference type="ARBA" id="ARBA00023175"/>
    </source>
</evidence>
<keyword evidence="8 24" id="KW-0963">Cytoplasm</keyword>
<evidence type="ECO:0000256" key="10">
    <source>
        <dbReference type="ARBA" id="ARBA00022553"/>
    </source>
</evidence>
<dbReference type="GO" id="GO:0005874">
    <property type="term" value="C:microtubule"/>
    <property type="evidence" value="ECO:0007669"/>
    <property type="project" value="UniProtKB-KW"/>
</dbReference>
<dbReference type="Gene3D" id="3.30.740.10">
    <property type="entry name" value="Protein Inhibitor Of Neuronal Nitric Oxide Synthase"/>
    <property type="match status" value="1"/>
</dbReference>
<dbReference type="GO" id="GO:0005694">
    <property type="term" value="C:chromosome"/>
    <property type="evidence" value="ECO:0007669"/>
    <property type="project" value="UniProtKB-SubCell"/>
</dbReference>
<keyword evidence="15" id="KW-0007">Acetylation</keyword>
<protein>
    <recommendedName>
        <fullName evidence="24">Dynein light chain</fullName>
    </recommendedName>
</protein>
<keyword evidence="19" id="KW-0010">Activator</keyword>
<dbReference type="GO" id="GO:0045505">
    <property type="term" value="F:dynein intermediate chain binding"/>
    <property type="evidence" value="ECO:0007669"/>
    <property type="project" value="TreeGrafter"/>
</dbReference>
<keyword evidence="18" id="KW-0496">Mitochondrion</keyword>
<dbReference type="Proteomes" id="UP000694562">
    <property type="component" value="Unplaced"/>
</dbReference>
<dbReference type="CDD" id="cd21452">
    <property type="entry name" value="DLC-like_DYNLL1_DYNLL2"/>
    <property type="match status" value="1"/>
</dbReference>
<evidence type="ECO:0000256" key="4">
    <source>
        <dbReference type="ARBA" id="ARBA00004300"/>
    </source>
</evidence>
<reference evidence="26" key="1">
    <citation type="submission" date="2025-08" db="UniProtKB">
        <authorList>
            <consortium name="Ensembl"/>
        </authorList>
    </citation>
    <scope>IDENTIFICATION</scope>
</reference>
<evidence type="ECO:0000256" key="2">
    <source>
        <dbReference type="ARBA" id="ARBA00004173"/>
    </source>
</evidence>
<reference evidence="26" key="2">
    <citation type="submission" date="2025-09" db="UniProtKB">
        <authorList>
            <consortium name="Ensembl"/>
        </authorList>
    </citation>
    <scope>IDENTIFICATION</scope>
</reference>
<keyword evidence="23" id="KW-0539">Nucleus</keyword>
<accession>A0A8C4U679</accession>
<dbReference type="OrthoDB" id="10033309at2759"/>
<dbReference type="PROSITE" id="PS01239">
    <property type="entry name" value="DYNEIN_LIGHT_1"/>
    <property type="match status" value="1"/>
</dbReference>
<feature type="compositionally biased region" description="Low complexity" evidence="25">
    <location>
        <begin position="1"/>
        <end position="46"/>
    </location>
</feature>
<dbReference type="GO" id="GO:0005813">
    <property type="term" value="C:centrosome"/>
    <property type="evidence" value="ECO:0007669"/>
    <property type="project" value="UniProtKB-SubCell"/>
</dbReference>
<evidence type="ECO:0000256" key="25">
    <source>
        <dbReference type="SAM" id="MobiDB-lite"/>
    </source>
</evidence>
<keyword evidence="11 24" id="KW-0493">Microtubule</keyword>
<proteinExistence type="inferred from homology"/>
<keyword evidence="6" id="KW-0813">Transport</keyword>
<evidence type="ECO:0000313" key="27">
    <source>
        <dbReference type="Proteomes" id="UP000694562"/>
    </source>
</evidence>
<keyword evidence="12" id="KW-0053">Apoptosis</keyword>
<dbReference type="GO" id="GO:0035721">
    <property type="term" value="P:intraciliary retrograde transport"/>
    <property type="evidence" value="ECO:0007669"/>
    <property type="project" value="TreeGrafter"/>
</dbReference>
<keyword evidence="14" id="KW-0832">Ubl conjugation</keyword>
<dbReference type="Pfam" id="PF01221">
    <property type="entry name" value="Dynein_light"/>
    <property type="match status" value="1"/>
</dbReference>
<keyword evidence="7" id="KW-0158">Chromosome</keyword>
<name>A0A8C4U679_FALTI</name>
<evidence type="ECO:0000256" key="18">
    <source>
        <dbReference type="ARBA" id="ARBA00023128"/>
    </source>
</evidence>
<evidence type="ECO:0000256" key="9">
    <source>
        <dbReference type="ARBA" id="ARBA00022499"/>
    </source>
</evidence>
<evidence type="ECO:0000256" key="3">
    <source>
        <dbReference type="ARBA" id="ARBA00004286"/>
    </source>
</evidence>
<comment type="similarity">
    <text evidence="5 24">Belongs to the dynein light chain family.</text>
</comment>
<dbReference type="AlphaFoldDB" id="A0A8C4U679"/>
<dbReference type="GO" id="GO:0005739">
    <property type="term" value="C:mitochondrion"/>
    <property type="evidence" value="ECO:0007669"/>
    <property type="project" value="UniProtKB-SubCell"/>
</dbReference>
<dbReference type="GO" id="GO:0044458">
    <property type="term" value="P:motile cilium assembly"/>
    <property type="evidence" value="ECO:0007669"/>
    <property type="project" value="TreeGrafter"/>
</dbReference>
<evidence type="ECO:0000256" key="16">
    <source>
        <dbReference type="ARBA" id="ARBA00023015"/>
    </source>
</evidence>
<evidence type="ECO:0000256" key="14">
    <source>
        <dbReference type="ARBA" id="ARBA00022843"/>
    </source>
</evidence>
<dbReference type="FunFam" id="3.30.740.10:FF:000001">
    <property type="entry name" value="Dynein light chain"/>
    <property type="match status" value="1"/>
</dbReference>
<evidence type="ECO:0000256" key="17">
    <source>
        <dbReference type="ARBA" id="ARBA00023017"/>
    </source>
</evidence>
<feature type="region of interest" description="Disordered" evidence="25">
    <location>
        <begin position="1"/>
        <end position="60"/>
    </location>
</feature>
<evidence type="ECO:0000256" key="6">
    <source>
        <dbReference type="ARBA" id="ARBA00022448"/>
    </source>
</evidence>
<evidence type="ECO:0000256" key="7">
    <source>
        <dbReference type="ARBA" id="ARBA00022454"/>
    </source>
</evidence>
<keyword evidence="27" id="KW-1185">Reference proteome</keyword>
<evidence type="ECO:0000256" key="24">
    <source>
        <dbReference type="RuleBase" id="RU365010"/>
    </source>
</evidence>
<dbReference type="InterPro" id="IPR019763">
    <property type="entry name" value="Dynein_light_1/2_CS"/>
</dbReference>
<dbReference type="PANTHER" id="PTHR11886">
    <property type="entry name" value="DYNEIN LIGHT CHAIN"/>
    <property type="match status" value="1"/>
</dbReference>
<evidence type="ECO:0000256" key="13">
    <source>
        <dbReference type="ARBA" id="ARBA00022763"/>
    </source>
</evidence>
<keyword evidence="16" id="KW-0805">Transcription regulation</keyword>
<keyword evidence="22 24" id="KW-0206">Cytoskeleton</keyword>
<evidence type="ECO:0000256" key="8">
    <source>
        <dbReference type="ARBA" id="ARBA00022490"/>
    </source>
</evidence>
<dbReference type="InterPro" id="IPR001372">
    <property type="entry name" value="Dynein_light_chain_typ-1/2"/>
</dbReference>
<sequence>MAVGARRAAGPAGALAGLQRGAGGSAVRAARPGRYRASGPGRGRAVPGPPSQPAAVPHGRGCCRRAAAPAARGSPLLRSLQATMSDRKAVIKNADMSEEMQQDSVECATQALEKYNIEKDIAAHIKKEFDKKYNPTWHCIVGRNFGSYVTHETKHFIYFYLGQVAILLFKSG</sequence>
<keyword evidence="9" id="KW-1017">Isopeptide bond</keyword>
<dbReference type="SMART" id="SM01375">
    <property type="entry name" value="Dynein_light"/>
    <property type="match status" value="1"/>
</dbReference>
<keyword evidence="17 24" id="KW-0243">Dynein</keyword>
<evidence type="ECO:0000256" key="19">
    <source>
        <dbReference type="ARBA" id="ARBA00023159"/>
    </source>
</evidence>
<dbReference type="GO" id="GO:0005929">
    <property type="term" value="C:cilium"/>
    <property type="evidence" value="ECO:0007669"/>
    <property type="project" value="GOC"/>
</dbReference>
<dbReference type="Ensembl" id="ENSFTIT00000005356.1">
    <property type="protein sequence ID" value="ENSFTIP00000005103.1"/>
    <property type="gene ID" value="ENSFTIG00000003560.1"/>
</dbReference>
<evidence type="ECO:0000256" key="5">
    <source>
        <dbReference type="ARBA" id="ARBA00010156"/>
    </source>
</evidence>
<comment type="subcellular location">
    <subcellularLocation>
        <location evidence="3">Chromosome</location>
    </subcellularLocation>
    <subcellularLocation>
        <location evidence="4">Cytoplasm</location>
        <location evidence="4">Cytoskeleton</location>
        <location evidence="4">Microtubule organizing center</location>
        <location evidence="4">Centrosome</location>
    </subcellularLocation>
    <subcellularLocation>
        <location evidence="2">Mitochondrion</location>
    </subcellularLocation>
    <subcellularLocation>
        <location evidence="1">Nucleus</location>
    </subcellularLocation>
</comment>
<dbReference type="GO" id="GO:0005634">
    <property type="term" value="C:nucleus"/>
    <property type="evidence" value="ECO:0007669"/>
    <property type="project" value="UniProtKB-SubCell"/>
</dbReference>
<evidence type="ECO:0000256" key="12">
    <source>
        <dbReference type="ARBA" id="ARBA00022703"/>
    </source>
</evidence>
<evidence type="ECO:0000256" key="1">
    <source>
        <dbReference type="ARBA" id="ARBA00004123"/>
    </source>
</evidence>
<keyword evidence="13" id="KW-0227">DNA damage</keyword>
<dbReference type="InterPro" id="IPR037177">
    <property type="entry name" value="DLC_sf"/>
</dbReference>
<dbReference type="GO" id="GO:0005868">
    <property type="term" value="C:cytoplasmic dynein complex"/>
    <property type="evidence" value="ECO:0007669"/>
    <property type="project" value="TreeGrafter"/>
</dbReference>
<dbReference type="PANTHER" id="PTHR11886:SF91">
    <property type="entry name" value="DYNEIN LIGHT CHAIN 1, CYTOPLASMIC"/>
    <property type="match status" value="1"/>
</dbReference>